<evidence type="ECO:0000256" key="8">
    <source>
        <dbReference type="ARBA" id="ARBA00022967"/>
    </source>
</evidence>
<feature type="transmembrane region" description="Helical" evidence="11">
    <location>
        <begin position="424"/>
        <end position="446"/>
    </location>
</feature>
<evidence type="ECO:0000313" key="14">
    <source>
        <dbReference type="Proteomes" id="UP000642553"/>
    </source>
</evidence>
<feature type="domain" description="TRASH" evidence="12">
    <location>
        <begin position="49"/>
        <end position="86"/>
    </location>
</feature>
<dbReference type="SFLD" id="SFLDG00002">
    <property type="entry name" value="C1.7:_P-type_atpase_like"/>
    <property type="match status" value="1"/>
</dbReference>
<keyword evidence="10 11" id="KW-0472">Membrane</keyword>
<dbReference type="GO" id="GO:0043682">
    <property type="term" value="F:P-type divalent copper transporter activity"/>
    <property type="evidence" value="ECO:0007669"/>
    <property type="project" value="TreeGrafter"/>
</dbReference>
<keyword evidence="6 11" id="KW-0547">Nucleotide-binding</keyword>
<evidence type="ECO:0000256" key="10">
    <source>
        <dbReference type="ARBA" id="ARBA00023136"/>
    </source>
</evidence>
<dbReference type="SMART" id="SM00746">
    <property type="entry name" value="TRASH"/>
    <property type="match status" value="1"/>
</dbReference>
<dbReference type="Pfam" id="PF19335">
    <property type="entry name" value="HMBD"/>
    <property type="match status" value="1"/>
</dbReference>
<dbReference type="InterPro" id="IPR007029">
    <property type="entry name" value="YHS_dom"/>
</dbReference>
<dbReference type="InterPro" id="IPR018303">
    <property type="entry name" value="ATPase_P-typ_P_site"/>
</dbReference>
<dbReference type="InterPro" id="IPR023298">
    <property type="entry name" value="ATPase_P-typ_TM_dom_sf"/>
</dbReference>
<dbReference type="InterPro" id="IPR011017">
    <property type="entry name" value="TRASH_dom"/>
</dbReference>
<dbReference type="Gene3D" id="2.70.150.10">
    <property type="entry name" value="Calcium-transporting ATPase, cytoplasmic transduction domain A"/>
    <property type="match status" value="1"/>
</dbReference>
<dbReference type="Gene3D" id="3.40.1110.10">
    <property type="entry name" value="Calcium-transporting ATPase, cytoplasmic domain N"/>
    <property type="match status" value="1"/>
</dbReference>
<feature type="transmembrane region" description="Helical" evidence="11">
    <location>
        <begin position="793"/>
        <end position="815"/>
    </location>
</feature>
<dbReference type="InterPro" id="IPR027256">
    <property type="entry name" value="P-typ_ATPase_IB"/>
</dbReference>
<dbReference type="AlphaFoldDB" id="A0AAE6W1N9"/>
<dbReference type="PROSITE" id="PS00154">
    <property type="entry name" value="ATPASE_E1_E2"/>
    <property type="match status" value="1"/>
</dbReference>
<dbReference type="FunFam" id="2.70.150.10:FF:000020">
    <property type="entry name" value="Copper-exporting P-type ATPase A"/>
    <property type="match status" value="1"/>
</dbReference>
<dbReference type="Gene3D" id="3.40.50.1000">
    <property type="entry name" value="HAD superfamily/HAD-like"/>
    <property type="match status" value="1"/>
</dbReference>
<dbReference type="SFLD" id="SFLDF00027">
    <property type="entry name" value="p-type_atpase"/>
    <property type="match status" value="1"/>
</dbReference>
<dbReference type="SUPFAM" id="SSF56784">
    <property type="entry name" value="HAD-like"/>
    <property type="match status" value="1"/>
</dbReference>
<dbReference type="InterPro" id="IPR001757">
    <property type="entry name" value="P_typ_ATPase"/>
</dbReference>
<sequence>MEKCGLEAASAVFPIMAVPERKGSRNCLTFRMDMTNSPHARHGASGHTDPVCGAQVGEDTPWKAGYQGKTYFFCSRSCRDKFTAAPEEALAHPPDAGHGMDMPMHHHEDMDHSSAMESAAAAPGTVYTCPMHPQIRQNHPGACPICGMTLEPLLPSANARDDTELNDFRRRFYFSLPFVVLIFIISMGGHLARWMNAGVQNWVELFLAIPVVLWAGEPLLVRGWDSIKTRNPNMWTLIGAGTSIAFLYSLAATIVPGWFPAVFIHDGHVPVYYEAAAIIISLSLLGQVLELKARSRTAEAIRALMNLAPATAHLVLPNGVESDIPLKDVQTGDVLRVKPGEKIPVDGVLKDGGSDVDESMLTGEPIPVSHVPGDKLIGATLNTTGTFTMTAQNVGNDTVLARIVNLVAQAQRTKAPMQRLADKVARYFVLAVVLIAVLTFFAWGFWGPQPSWPHGLVNAVAVLIVACPCALGLATPMSMMVASGKAASLGILFRDAAALETMHKVNILVMDKTGTLTEGRPSLVNVTTGNNVNMDALLARCASLEQNSEHPIARAFLQKAAEEKLTLSPIEDFQSFPGGGVAGTFQGSKVCVGTADMMQKRGVDISSLAPWVEEQRRQGRVTVFAAVDGQAAGAFSLADKIRENTRQALADLTARGIRIIIASGDAPATVEAVARDLGISEFHGGMTPADKQALIASLKSGNAVVAMAGDGVNDAPALAEADVGIAMGTGSDVAMQSCGVTLVKGNLLVISKAFALSTATVKNMKSNLGFAFVYNALGIPIAAGILYPFWGILLSPVIAAGAMCLSSVSVILNALRLRRFS</sequence>
<evidence type="ECO:0000256" key="5">
    <source>
        <dbReference type="ARBA" id="ARBA00022723"/>
    </source>
</evidence>
<dbReference type="Pfam" id="PF00702">
    <property type="entry name" value="Hydrolase"/>
    <property type="match status" value="1"/>
</dbReference>
<feature type="transmembrane region" description="Helical" evidence="11">
    <location>
        <begin position="768"/>
        <end position="787"/>
    </location>
</feature>
<dbReference type="InterPro" id="IPR036412">
    <property type="entry name" value="HAD-like_sf"/>
</dbReference>
<evidence type="ECO:0000259" key="12">
    <source>
        <dbReference type="SMART" id="SM00746"/>
    </source>
</evidence>
<name>A0AAE6W1N9_9BACT</name>
<dbReference type="Proteomes" id="UP000642553">
    <property type="component" value="Chromosome"/>
</dbReference>
<dbReference type="PANTHER" id="PTHR43520:SF8">
    <property type="entry name" value="P-TYPE CU(+) TRANSPORTER"/>
    <property type="match status" value="1"/>
</dbReference>
<keyword evidence="5 11" id="KW-0479">Metal-binding</keyword>
<dbReference type="InterPro" id="IPR045800">
    <property type="entry name" value="HMBD"/>
</dbReference>
<keyword evidence="7 11" id="KW-0067">ATP-binding</keyword>
<feature type="transmembrane region" description="Helical" evidence="11">
    <location>
        <begin position="172"/>
        <end position="190"/>
    </location>
</feature>
<dbReference type="PANTHER" id="PTHR43520">
    <property type="entry name" value="ATP7, ISOFORM B"/>
    <property type="match status" value="1"/>
</dbReference>
<evidence type="ECO:0000313" key="13">
    <source>
        <dbReference type="EMBL" id="QHV62489.1"/>
    </source>
</evidence>
<dbReference type="Gene3D" id="1.10.620.20">
    <property type="entry name" value="Ribonucleotide Reductase, subunit A"/>
    <property type="match status" value="1"/>
</dbReference>
<dbReference type="GO" id="GO:0016887">
    <property type="term" value="F:ATP hydrolysis activity"/>
    <property type="evidence" value="ECO:0007669"/>
    <property type="project" value="InterPro"/>
</dbReference>
<evidence type="ECO:0000256" key="7">
    <source>
        <dbReference type="ARBA" id="ARBA00022840"/>
    </source>
</evidence>
<dbReference type="InterPro" id="IPR008250">
    <property type="entry name" value="ATPase_P-typ_transduc_dom_A_sf"/>
</dbReference>
<dbReference type="SFLD" id="SFLDS00003">
    <property type="entry name" value="Haloacid_Dehalogenase"/>
    <property type="match status" value="1"/>
</dbReference>
<dbReference type="PRINTS" id="PR00943">
    <property type="entry name" value="CUATPASE"/>
</dbReference>
<feature type="transmembrane region" description="Helical" evidence="11">
    <location>
        <begin position="271"/>
        <end position="289"/>
    </location>
</feature>
<dbReference type="InterPro" id="IPR044492">
    <property type="entry name" value="P_typ_ATPase_HD_dom"/>
</dbReference>
<feature type="transmembrane region" description="Helical" evidence="11">
    <location>
        <begin position="233"/>
        <end position="259"/>
    </location>
</feature>
<dbReference type="GO" id="GO:0016491">
    <property type="term" value="F:oxidoreductase activity"/>
    <property type="evidence" value="ECO:0007669"/>
    <property type="project" value="InterPro"/>
</dbReference>
<dbReference type="SUPFAM" id="SSF81653">
    <property type="entry name" value="Calcium ATPase, transduction domain A"/>
    <property type="match status" value="1"/>
</dbReference>
<evidence type="ECO:0000256" key="3">
    <source>
        <dbReference type="ARBA" id="ARBA00022475"/>
    </source>
</evidence>
<dbReference type="InterPro" id="IPR059000">
    <property type="entry name" value="ATPase_P-type_domA"/>
</dbReference>
<evidence type="ECO:0000256" key="4">
    <source>
        <dbReference type="ARBA" id="ARBA00022692"/>
    </source>
</evidence>
<proteinExistence type="inferred from homology"/>
<dbReference type="GO" id="GO:0060003">
    <property type="term" value="P:copper ion export"/>
    <property type="evidence" value="ECO:0007669"/>
    <property type="project" value="UniProtKB-ARBA"/>
</dbReference>
<evidence type="ECO:0000256" key="11">
    <source>
        <dbReference type="RuleBase" id="RU362081"/>
    </source>
</evidence>
<dbReference type="InterPro" id="IPR023299">
    <property type="entry name" value="ATPase_P-typ_cyto_dom_N"/>
</dbReference>
<dbReference type="InterPro" id="IPR023214">
    <property type="entry name" value="HAD_sf"/>
</dbReference>
<comment type="similarity">
    <text evidence="2 11">Belongs to the cation transport ATPase (P-type) (TC 3.A.3) family. Type IB subfamily.</text>
</comment>
<evidence type="ECO:0000256" key="9">
    <source>
        <dbReference type="ARBA" id="ARBA00022989"/>
    </source>
</evidence>
<dbReference type="GO" id="GO:0005886">
    <property type="term" value="C:plasma membrane"/>
    <property type="evidence" value="ECO:0007669"/>
    <property type="project" value="UniProtKB-SubCell"/>
</dbReference>
<keyword evidence="3 11" id="KW-1003">Cell membrane</keyword>
<dbReference type="PRINTS" id="PR00119">
    <property type="entry name" value="CATATPASE"/>
</dbReference>
<dbReference type="SUPFAM" id="SSF81665">
    <property type="entry name" value="Calcium ATPase, transmembrane domain M"/>
    <property type="match status" value="1"/>
</dbReference>
<comment type="subcellular location">
    <subcellularLocation>
        <location evidence="1">Cell membrane</location>
        <topology evidence="1">Multi-pass membrane protein</topology>
    </subcellularLocation>
</comment>
<evidence type="ECO:0000256" key="6">
    <source>
        <dbReference type="ARBA" id="ARBA00022741"/>
    </source>
</evidence>
<dbReference type="Pfam" id="PF00122">
    <property type="entry name" value="E1-E2_ATPase"/>
    <property type="match status" value="1"/>
</dbReference>
<dbReference type="NCBIfam" id="TIGR01525">
    <property type="entry name" value="ATPase-IB_hvy"/>
    <property type="match status" value="1"/>
</dbReference>
<protein>
    <submittedName>
        <fullName evidence="13">Heavy metal translocating P-type ATPase</fullName>
    </submittedName>
</protein>
<evidence type="ECO:0000256" key="2">
    <source>
        <dbReference type="ARBA" id="ARBA00006024"/>
    </source>
</evidence>
<reference evidence="13" key="1">
    <citation type="submission" date="2018-05" db="EMBL/GenBank/DDBJ databases">
        <title>Complete genome sequnece of Akkermansia muciniphila EB-AMDK-40.</title>
        <authorList>
            <person name="Nam Y.-D."/>
            <person name="Chung W.-H."/>
            <person name="Park Y.S."/>
            <person name="Kang J."/>
        </authorList>
    </citation>
    <scope>NUCLEOTIDE SEQUENCE</scope>
    <source>
        <strain evidence="13">EB-AMDK-40</strain>
    </source>
</reference>
<dbReference type="Pfam" id="PF04945">
    <property type="entry name" value="YHS"/>
    <property type="match status" value="1"/>
</dbReference>
<dbReference type="NCBIfam" id="TIGR01494">
    <property type="entry name" value="ATPase_P-type"/>
    <property type="match status" value="1"/>
</dbReference>
<keyword evidence="4 11" id="KW-0812">Transmembrane</keyword>
<keyword evidence="8" id="KW-1278">Translocase</keyword>
<dbReference type="InterPro" id="IPR012348">
    <property type="entry name" value="RNR-like"/>
</dbReference>
<evidence type="ECO:0000256" key="1">
    <source>
        <dbReference type="ARBA" id="ARBA00004651"/>
    </source>
</evidence>
<dbReference type="CDD" id="cd02094">
    <property type="entry name" value="P-type_ATPase_Cu-like"/>
    <property type="match status" value="1"/>
</dbReference>
<dbReference type="GO" id="GO:0055070">
    <property type="term" value="P:copper ion homeostasis"/>
    <property type="evidence" value="ECO:0007669"/>
    <property type="project" value="TreeGrafter"/>
</dbReference>
<dbReference type="NCBIfam" id="TIGR01511">
    <property type="entry name" value="ATPase-IB1_Cu"/>
    <property type="match status" value="1"/>
</dbReference>
<dbReference type="GO" id="GO:0005524">
    <property type="term" value="F:ATP binding"/>
    <property type="evidence" value="ECO:0007669"/>
    <property type="project" value="UniProtKB-UniRule"/>
</dbReference>
<feature type="transmembrane region" description="Helical" evidence="11">
    <location>
        <begin position="202"/>
        <end position="221"/>
    </location>
</feature>
<organism evidence="13 14">
    <name type="scientific">Akkermansia massiliensis</name>
    <dbReference type="NCBI Taxonomy" id="2927224"/>
    <lineage>
        <taxon>Bacteria</taxon>
        <taxon>Pseudomonadati</taxon>
        <taxon>Verrucomicrobiota</taxon>
        <taxon>Verrucomicrobiia</taxon>
        <taxon>Verrucomicrobiales</taxon>
        <taxon>Akkermansiaceae</taxon>
        <taxon>Akkermansia</taxon>
    </lineage>
</organism>
<dbReference type="EMBL" id="CP029701">
    <property type="protein sequence ID" value="QHV62489.1"/>
    <property type="molecule type" value="Genomic_DNA"/>
</dbReference>
<dbReference type="GO" id="GO:0005507">
    <property type="term" value="F:copper ion binding"/>
    <property type="evidence" value="ECO:0007669"/>
    <property type="project" value="TreeGrafter"/>
</dbReference>
<gene>
    <name evidence="13" type="ORF">DMI76_03475</name>
</gene>
<keyword evidence="9 11" id="KW-1133">Transmembrane helix</keyword>
<feature type="transmembrane region" description="Helical" evidence="11">
    <location>
        <begin position="452"/>
        <end position="475"/>
    </location>
</feature>
<accession>A0AAE6W1N9</accession>